<protein>
    <submittedName>
        <fullName evidence="1">Uncharacterized protein</fullName>
    </submittedName>
</protein>
<dbReference type="AlphaFoldDB" id="A0A9Q1Q3S7"/>
<keyword evidence="2" id="KW-1185">Reference proteome</keyword>
<name>A0A9Q1Q3S7_9CARY</name>
<dbReference type="Proteomes" id="UP001153076">
    <property type="component" value="Unassembled WGS sequence"/>
</dbReference>
<evidence type="ECO:0000313" key="1">
    <source>
        <dbReference type="EMBL" id="KAJ8428682.1"/>
    </source>
</evidence>
<comment type="caution">
    <text evidence="1">The sequence shown here is derived from an EMBL/GenBank/DDBJ whole genome shotgun (WGS) entry which is preliminary data.</text>
</comment>
<proteinExistence type="predicted"/>
<dbReference type="EMBL" id="JAKOGI010000982">
    <property type="protein sequence ID" value="KAJ8428682.1"/>
    <property type="molecule type" value="Genomic_DNA"/>
</dbReference>
<organism evidence="1 2">
    <name type="scientific">Carnegiea gigantea</name>
    <dbReference type="NCBI Taxonomy" id="171969"/>
    <lineage>
        <taxon>Eukaryota</taxon>
        <taxon>Viridiplantae</taxon>
        <taxon>Streptophyta</taxon>
        <taxon>Embryophyta</taxon>
        <taxon>Tracheophyta</taxon>
        <taxon>Spermatophyta</taxon>
        <taxon>Magnoliopsida</taxon>
        <taxon>eudicotyledons</taxon>
        <taxon>Gunneridae</taxon>
        <taxon>Pentapetalae</taxon>
        <taxon>Caryophyllales</taxon>
        <taxon>Cactineae</taxon>
        <taxon>Cactaceae</taxon>
        <taxon>Cactoideae</taxon>
        <taxon>Echinocereeae</taxon>
        <taxon>Carnegiea</taxon>
    </lineage>
</organism>
<accession>A0A9Q1Q3S7</accession>
<gene>
    <name evidence="1" type="ORF">Cgig2_006356</name>
</gene>
<reference evidence="1" key="1">
    <citation type="submission" date="2022-04" db="EMBL/GenBank/DDBJ databases">
        <title>Carnegiea gigantea Genome sequencing and assembly v2.</title>
        <authorList>
            <person name="Copetti D."/>
            <person name="Sanderson M.J."/>
            <person name="Burquez A."/>
            <person name="Wojciechowski M.F."/>
        </authorList>
    </citation>
    <scope>NUCLEOTIDE SEQUENCE</scope>
    <source>
        <strain evidence="1">SGP5-SGP5p</strain>
        <tissue evidence="1">Aerial part</tissue>
    </source>
</reference>
<dbReference type="OrthoDB" id="687700at2759"/>
<sequence length="194" mass="23123">MASTLSLGTLWIRNKDGAWFHAFFHIITNAYAPFVHKKAMEKKYEKDPDAYHWLRDNKKLGLWATCKFDTILKCDDNTISIMQCEVQRFVHLDHVEEIMKLIGSRFQLMLPYKDVARCIFNMKQQVRDYIKDCFTVKKYRNLYNHILLPILAPQMPPEYKRRETLYTPLPKSQMQQIPPKVMGFGTTRYNFHLI</sequence>
<evidence type="ECO:0000313" key="2">
    <source>
        <dbReference type="Proteomes" id="UP001153076"/>
    </source>
</evidence>